<keyword evidence="5" id="KW-0472">Membrane</keyword>
<feature type="transmembrane region" description="Helical" evidence="5">
    <location>
        <begin position="149"/>
        <end position="167"/>
    </location>
</feature>
<dbReference type="AlphaFoldDB" id="A0A183V612"/>
<protein>
    <submittedName>
        <fullName evidence="8">Hydroxysteroid dehydrogenase-like protein 1</fullName>
    </submittedName>
</protein>
<gene>
    <name evidence="6" type="ORF">TCNE_LOCUS16182</name>
</gene>
<reference evidence="6 7" key="2">
    <citation type="submission" date="2018-11" db="EMBL/GenBank/DDBJ databases">
        <authorList>
            <consortium name="Pathogen Informatics"/>
        </authorList>
    </citation>
    <scope>NUCLEOTIDE SEQUENCE [LARGE SCALE GENOMIC DNA]</scope>
</reference>
<evidence type="ECO:0000256" key="4">
    <source>
        <dbReference type="ARBA" id="ARBA00038261"/>
    </source>
</evidence>
<dbReference type="WBParaSite" id="TCNE_0001618301-mRNA-1">
    <property type="protein sequence ID" value="TCNE_0001618301-mRNA-1"/>
    <property type="gene ID" value="TCNE_0001618301"/>
</dbReference>
<dbReference type="PANTHER" id="PTHR43086:SF2">
    <property type="entry name" value="HYDROXYSTEROID DEHYDROGENASE-LIKE PROTEIN 1"/>
    <property type="match status" value="1"/>
</dbReference>
<evidence type="ECO:0000256" key="2">
    <source>
        <dbReference type="ARBA" id="ARBA00022955"/>
    </source>
</evidence>
<dbReference type="InterPro" id="IPR036291">
    <property type="entry name" value="NAD(P)-bd_dom_sf"/>
</dbReference>
<evidence type="ECO:0000256" key="5">
    <source>
        <dbReference type="SAM" id="Phobius"/>
    </source>
</evidence>
<keyword evidence="5" id="KW-0812">Transmembrane</keyword>
<keyword evidence="1" id="KW-0521">NADP</keyword>
<reference evidence="8" key="1">
    <citation type="submission" date="2016-06" db="UniProtKB">
        <authorList>
            <consortium name="WormBaseParasite"/>
        </authorList>
    </citation>
    <scope>IDENTIFICATION</scope>
</reference>
<keyword evidence="3" id="KW-0560">Oxidoreductase</keyword>
<evidence type="ECO:0000313" key="7">
    <source>
        <dbReference type="Proteomes" id="UP000050794"/>
    </source>
</evidence>
<accession>A0A183V612</accession>
<evidence type="ECO:0000256" key="3">
    <source>
        <dbReference type="ARBA" id="ARBA00023002"/>
    </source>
</evidence>
<dbReference type="GO" id="GO:0006694">
    <property type="term" value="P:steroid biosynthetic process"/>
    <property type="evidence" value="ECO:0007669"/>
    <property type="project" value="UniProtKB-KW"/>
</dbReference>
<comment type="similarity">
    <text evidence="4">Belongs to the short-chain dehydrogenases/reductases (SDR) family. 17-beta-HSD 3 subfamily.</text>
</comment>
<sequence>MVCDDTICTIGWLALAYILYRACVIFYKIVYTYFIASPINLLEKAGANWAVVTGSTDGIGRAYAHELAQRGFSLLLISRTQSKLDEVKAEIEKDFKVEVNIETFKTKIVFDVVEVKTFVFDFGAGNVETYEKDLVPLLQSMEIGMLGEFLYSLIFVLFIFQRIFYFLKIKHQHIQDCRLRK</sequence>
<dbReference type="PANTHER" id="PTHR43086">
    <property type="entry name" value="VERY-LONG-CHAIN 3-OXOOACYL-COA REDUCTASE"/>
    <property type="match status" value="1"/>
</dbReference>
<proteinExistence type="inferred from homology"/>
<name>A0A183V612_TOXCA</name>
<dbReference type="GO" id="GO:0005783">
    <property type="term" value="C:endoplasmic reticulum"/>
    <property type="evidence" value="ECO:0007669"/>
    <property type="project" value="TreeGrafter"/>
</dbReference>
<evidence type="ECO:0000313" key="8">
    <source>
        <dbReference type="WBParaSite" id="TCNE_0001618301-mRNA-1"/>
    </source>
</evidence>
<dbReference type="EMBL" id="UYWY01023390">
    <property type="protein sequence ID" value="VDM47503.1"/>
    <property type="molecule type" value="Genomic_DNA"/>
</dbReference>
<keyword evidence="2" id="KW-0443">Lipid metabolism</keyword>
<keyword evidence="5" id="KW-1133">Transmembrane helix</keyword>
<dbReference type="Pfam" id="PF00106">
    <property type="entry name" value="adh_short"/>
    <property type="match status" value="1"/>
</dbReference>
<dbReference type="GO" id="GO:0016491">
    <property type="term" value="F:oxidoreductase activity"/>
    <property type="evidence" value="ECO:0007669"/>
    <property type="project" value="UniProtKB-KW"/>
</dbReference>
<dbReference type="SUPFAM" id="SSF51735">
    <property type="entry name" value="NAD(P)-binding Rossmann-fold domains"/>
    <property type="match status" value="1"/>
</dbReference>
<dbReference type="InterPro" id="IPR002347">
    <property type="entry name" value="SDR_fam"/>
</dbReference>
<dbReference type="Proteomes" id="UP000050794">
    <property type="component" value="Unassembled WGS sequence"/>
</dbReference>
<organism evidence="7 8">
    <name type="scientific">Toxocara canis</name>
    <name type="common">Canine roundworm</name>
    <dbReference type="NCBI Taxonomy" id="6265"/>
    <lineage>
        <taxon>Eukaryota</taxon>
        <taxon>Metazoa</taxon>
        <taxon>Ecdysozoa</taxon>
        <taxon>Nematoda</taxon>
        <taxon>Chromadorea</taxon>
        <taxon>Rhabditida</taxon>
        <taxon>Spirurina</taxon>
        <taxon>Ascaridomorpha</taxon>
        <taxon>Ascaridoidea</taxon>
        <taxon>Toxocaridae</taxon>
        <taxon>Toxocara</taxon>
    </lineage>
</organism>
<feature type="transmembrane region" description="Helical" evidence="5">
    <location>
        <begin position="12"/>
        <end position="34"/>
    </location>
</feature>
<evidence type="ECO:0000313" key="6">
    <source>
        <dbReference type="EMBL" id="VDM47503.1"/>
    </source>
</evidence>
<keyword evidence="7" id="KW-1185">Reference proteome</keyword>
<keyword evidence="2" id="KW-0444">Lipid biosynthesis</keyword>
<dbReference type="Gene3D" id="3.40.50.720">
    <property type="entry name" value="NAD(P)-binding Rossmann-like Domain"/>
    <property type="match status" value="1"/>
</dbReference>
<evidence type="ECO:0000256" key="1">
    <source>
        <dbReference type="ARBA" id="ARBA00022857"/>
    </source>
</evidence>
<keyword evidence="2" id="KW-0752">Steroid biosynthesis</keyword>
<dbReference type="GO" id="GO:0030497">
    <property type="term" value="P:fatty acid elongation"/>
    <property type="evidence" value="ECO:0007669"/>
    <property type="project" value="TreeGrafter"/>
</dbReference>